<evidence type="ECO:0000313" key="1">
    <source>
        <dbReference type="EMBL" id="JAP95864.1"/>
    </source>
</evidence>
<protein>
    <submittedName>
        <fullName evidence="1">Uncharacterized protein</fullName>
    </submittedName>
</protein>
<dbReference type="EMBL" id="GDID01000742">
    <property type="protein sequence ID" value="JAP95864.1"/>
    <property type="molecule type" value="Transcribed_RNA"/>
</dbReference>
<proteinExistence type="predicted"/>
<organism evidence="1">
    <name type="scientific">Trepomonas sp. PC1</name>
    <dbReference type="NCBI Taxonomy" id="1076344"/>
    <lineage>
        <taxon>Eukaryota</taxon>
        <taxon>Metamonada</taxon>
        <taxon>Diplomonadida</taxon>
        <taxon>Hexamitidae</taxon>
        <taxon>Hexamitinae</taxon>
        <taxon>Trepomonas</taxon>
    </lineage>
</organism>
<gene>
    <name evidence="1" type="ORF">TPC1_10996</name>
</gene>
<reference evidence="1" key="1">
    <citation type="submission" date="2015-07" db="EMBL/GenBank/DDBJ databases">
        <title>Adaptation to a free-living lifestyle via gene acquisitions in the diplomonad Trepomonas sp. PC1.</title>
        <authorList>
            <person name="Xu F."/>
            <person name="Jerlstrom-Hultqvist J."/>
            <person name="Kolisko M."/>
            <person name="Simpson A.G.B."/>
            <person name="Roger A.J."/>
            <person name="Svard S.G."/>
            <person name="Andersson J.O."/>
        </authorList>
    </citation>
    <scope>NUCLEOTIDE SEQUENCE</scope>
    <source>
        <strain evidence="1">PC1</strain>
    </source>
</reference>
<dbReference type="AlphaFoldDB" id="A0A146KJ41"/>
<feature type="non-terminal residue" evidence="1">
    <location>
        <position position="291"/>
    </location>
</feature>
<sequence length="291" mass="33582">PKVKLAKKKPLSCAEIGMLMASYTFNENELSINSNIIYLGTLLLFDLYERELIDLYFQLDSKNVSLKRTHPEYYKLLENITGKELCLSLVINPLVKKAPSKCPEVHKQVYSEIMRMSTVFGDPCPILCHDFLLCCKTSVFLNLQMNECKAWLLCELEDKELITITKKFLIFHSYKLTEEGKRTCIFLAERLNQLYQNQYRKHNSVFEDLDTEANKRSIYIVSHFLLQLGTKTIKNCSNVSVQTTERAEQKQKAIGEQIGAMLRQPNLKMQPDDVESWLVVMAVAMGMCLDQ</sequence>
<name>A0A146KJ41_9EUKA</name>
<feature type="non-terminal residue" evidence="1">
    <location>
        <position position="1"/>
    </location>
</feature>
<accession>A0A146KJ41</accession>